<sequence>MDAIRDKHKGLIDGLTQIFDLWVKAQYISATDILTPPHHNIDIPRLQRLGYDSEVLDLVPTLPALRNEAVWGYQEEGVELIPRAKLVNYFAQPNRSLGDELLEDLRWVDWTNKERYGILPPGLLRLTLPGFYGVHLLYDTQDQSIIEWCELDTEPWADRPRRHSEVFFSEILHRFQTLEYVPFYNPNDWAAVPKRRIEDHAFIFQNMFPGGIRLPMDEKTAIQHLSDQPETKDHIRQRLNYWRALQKLYRDAGWGEVFDGESFRVKWREWLKRATDMRFKESEWNSQPIQGLSSQQQRNREEFRRQWEAFWIESAGENAV</sequence>
<evidence type="ECO:0000313" key="2">
    <source>
        <dbReference type="EMBL" id="KAF7164885.1"/>
    </source>
</evidence>
<organism evidence="2 4">
    <name type="scientific">Aspergillus hiratsukae</name>
    <dbReference type="NCBI Taxonomy" id="1194566"/>
    <lineage>
        <taxon>Eukaryota</taxon>
        <taxon>Fungi</taxon>
        <taxon>Dikarya</taxon>
        <taxon>Ascomycota</taxon>
        <taxon>Pezizomycotina</taxon>
        <taxon>Eurotiomycetes</taxon>
        <taxon>Eurotiomycetidae</taxon>
        <taxon>Eurotiales</taxon>
        <taxon>Aspergillaceae</taxon>
        <taxon>Aspergillus</taxon>
        <taxon>Aspergillus subgen. Fumigati</taxon>
    </lineage>
</organism>
<proteinExistence type="predicted"/>
<evidence type="ECO:0000313" key="1">
    <source>
        <dbReference type="EMBL" id="KAF7115375.1"/>
    </source>
</evidence>
<gene>
    <name evidence="1" type="ORF">CNMCM5793_002191</name>
    <name evidence="2" type="ORF">CNMCM6106_001270</name>
</gene>
<keyword evidence="3" id="KW-1185">Reference proteome</keyword>
<dbReference type="Proteomes" id="UP000630445">
    <property type="component" value="Unassembled WGS sequence"/>
</dbReference>
<evidence type="ECO:0000313" key="4">
    <source>
        <dbReference type="Proteomes" id="UP000662466"/>
    </source>
</evidence>
<reference evidence="2" key="1">
    <citation type="submission" date="2020-06" db="EMBL/GenBank/DDBJ databases">
        <title>Draft genome sequences of strains closely related to Aspergillus parafelis and Aspergillus hiratsukae.</title>
        <authorList>
            <person name="Dos Santos R.A.C."/>
            <person name="Rivero-Menendez O."/>
            <person name="Steenwyk J.L."/>
            <person name="Mead M.E."/>
            <person name="Goldman G.H."/>
            <person name="Alastruey-Izquierdo A."/>
            <person name="Rokas A."/>
        </authorList>
    </citation>
    <scope>NUCLEOTIDE SEQUENCE</scope>
    <source>
        <strain evidence="1">CNM-CM5793</strain>
        <strain evidence="2">CNM-CM6106</strain>
    </source>
</reference>
<dbReference type="AlphaFoldDB" id="A0A8H6UVW9"/>
<dbReference type="EMBL" id="JACBAF010002180">
    <property type="protein sequence ID" value="KAF7164885.1"/>
    <property type="molecule type" value="Genomic_DNA"/>
</dbReference>
<dbReference type="EMBL" id="JACBAD010002115">
    <property type="protein sequence ID" value="KAF7115375.1"/>
    <property type="molecule type" value="Genomic_DNA"/>
</dbReference>
<comment type="caution">
    <text evidence="2">The sequence shown here is derived from an EMBL/GenBank/DDBJ whole genome shotgun (WGS) entry which is preliminary data.</text>
</comment>
<evidence type="ECO:0000313" key="3">
    <source>
        <dbReference type="Proteomes" id="UP000630445"/>
    </source>
</evidence>
<accession>A0A8H6UVW9</accession>
<dbReference type="Proteomes" id="UP000662466">
    <property type="component" value="Unassembled WGS sequence"/>
</dbReference>
<protein>
    <submittedName>
        <fullName evidence="2">Uncharacterized protein</fullName>
    </submittedName>
</protein>
<dbReference type="OrthoDB" id="5343383at2759"/>
<name>A0A8H6UVW9_9EURO</name>